<organism evidence="1">
    <name type="scientific">Spongospora subterranea</name>
    <dbReference type="NCBI Taxonomy" id="70186"/>
    <lineage>
        <taxon>Eukaryota</taxon>
        <taxon>Sar</taxon>
        <taxon>Rhizaria</taxon>
        <taxon>Endomyxa</taxon>
        <taxon>Phytomyxea</taxon>
        <taxon>Plasmodiophorida</taxon>
        <taxon>Plasmodiophoridae</taxon>
        <taxon>Spongospora</taxon>
    </lineage>
</organism>
<evidence type="ECO:0000313" key="1">
    <source>
        <dbReference type="EMBL" id="CRZ01745.1"/>
    </source>
</evidence>
<sequence length="103" mass="11115">MGSVVQIITMVVASPENAAVLMDSAESQTIIAQSRRNAHLNQRLVVGLLRNSKMESVVLVVLNMSSGAVNQESVAVYMNSICLFVDSCKPFIRRGNAFCSAII</sequence>
<name>A0A0H5QI78_9EUKA</name>
<dbReference type="AlphaFoldDB" id="A0A0H5QI78"/>
<protein>
    <submittedName>
        <fullName evidence="1">Uncharacterized protein</fullName>
    </submittedName>
</protein>
<reference evidence="1" key="1">
    <citation type="submission" date="2015-04" db="EMBL/GenBank/DDBJ databases">
        <title>The genome sequence of the plant pathogenic Rhizarian Plasmodiophora brassicae reveals insights in its biotrophic life cycle and the origin of chitin synthesis.</title>
        <authorList>
            <person name="Schwelm A."/>
            <person name="Fogelqvist J."/>
            <person name="Knaust A."/>
            <person name="Julke S."/>
            <person name="Lilja T."/>
            <person name="Dhandapani V."/>
            <person name="Bonilla-Rosso G."/>
            <person name="Karlsson M."/>
            <person name="Shevchenko A."/>
            <person name="Choi S.R."/>
            <person name="Kim H.G."/>
            <person name="Park J.Y."/>
            <person name="Lim Y.P."/>
            <person name="Ludwig-Muller J."/>
            <person name="Dixelius C."/>
        </authorList>
    </citation>
    <scope>NUCLEOTIDE SEQUENCE</scope>
    <source>
        <tissue evidence="1">Potato root galls</tissue>
    </source>
</reference>
<dbReference type="EMBL" id="HACM01001303">
    <property type="protein sequence ID" value="CRZ01745.1"/>
    <property type="molecule type" value="Transcribed_RNA"/>
</dbReference>
<proteinExistence type="predicted"/>
<accession>A0A0H5QI78</accession>